<reference evidence="2" key="1">
    <citation type="submission" date="2020-07" db="EMBL/GenBank/DDBJ databases">
        <title>Multicomponent nature underlies the extraordinary mechanical properties of spider dragline silk.</title>
        <authorList>
            <person name="Kono N."/>
            <person name="Nakamura H."/>
            <person name="Mori M."/>
            <person name="Yoshida Y."/>
            <person name="Ohtoshi R."/>
            <person name="Malay A.D."/>
            <person name="Moran D.A.P."/>
            <person name="Tomita M."/>
            <person name="Numata K."/>
            <person name="Arakawa K."/>
        </authorList>
    </citation>
    <scope>NUCLEOTIDE SEQUENCE</scope>
</reference>
<feature type="chain" id="PRO_5036450550" evidence="1">
    <location>
        <begin position="26"/>
        <end position="229"/>
    </location>
</feature>
<dbReference type="EMBL" id="BMAO01003066">
    <property type="protein sequence ID" value="GFQ85472.1"/>
    <property type="molecule type" value="Genomic_DNA"/>
</dbReference>
<proteinExistence type="predicted"/>
<name>A0A8X6I142_TRICU</name>
<evidence type="ECO:0000313" key="3">
    <source>
        <dbReference type="Proteomes" id="UP000887116"/>
    </source>
</evidence>
<gene>
    <name evidence="2" type="primary">X975_01819</name>
    <name evidence="2" type="ORF">TNCT_150801</name>
</gene>
<keyword evidence="3" id="KW-1185">Reference proteome</keyword>
<dbReference type="Proteomes" id="UP000887116">
    <property type="component" value="Unassembled WGS sequence"/>
</dbReference>
<keyword evidence="1" id="KW-0732">Signal</keyword>
<dbReference type="AlphaFoldDB" id="A0A8X6I142"/>
<protein>
    <submittedName>
        <fullName evidence="2">Uncharacterized protein</fullName>
    </submittedName>
</protein>
<accession>A0A8X6I142</accession>
<organism evidence="2 3">
    <name type="scientific">Trichonephila clavata</name>
    <name type="common">Joro spider</name>
    <name type="synonym">Nephila clavata</name>
    <dbReference type="NCBI Taxonomy" id="2740835"/>
    <lineage>
        <taxon>Eukaryota</taxon>
        <taxon>Metazoa</taxon>
        <taxon>Ecdysozoa</taxon>
        <taxon>Arthropoda</taxon>
        <taxon>Chelicerata</taxon>
        <taxon>Arachnida</taxon>
        <taxon>Araneae</taxon>
        <taxon>Araneomorphae</taxon>
        <taxon>Entelegynae</taxon>
        <taxon>Araneoidea</taxon>
        <taxon>Nephilidae</taxon>
        <taxon>Trichonephila</taxon>
    </lineage>
</organism>
<feature type="signal peptide" evidence="1">
    <location>
        <begin position="1"/>
        <end position="25"/>
    </location>
</feature>
<sequence>MQLHHLGRSPRLVFLILTAWRSTGSSTRQRRSKPGWGSASSSIRCRMRNEVWFASFLQPQSDRSLVGDIDNCQNGFPIPAIAYDMFMTSTKETNWSVVSCSPQISFSWLRSGSPRGGQKNDVFHCCDKICKGTPLQSCFDLQTPWFSLANNPLIKKQDFIVCTMTEPQLELLELYGKNIIMMDSTHGTHQYGYLLTTIMVSDDNHEGLPIAVSYSNIVSSDDLEPYLKK</sequence>
<comment type="caution">
    <text evidence="2">The sequence shown here is derived from an EMBL/GenBank/DDBJ whole genome shotgun (WGS) entry which is preliminary data.</text>
</comment>
<evidence type="ECO:0000256" key="1">
    <source>
        <dbReference type="SAM" id="SignalP"/>
    </source>
</evidence>
<evidence type="ECO:0000313" key="2">
    <source>
        <dbReference type="EMBL" id="GFQ85472.1"/>
    </source>
</evidence>